<sequence length="322" mass="33084">MLLVAGACLLPAPAGAAPVACEEVRVPVPVAGTAQVMAGTLCAPAGATTVQVLVPGGTYNRSYWDVSHEPGTRSYRLAMNAAGIATLAVDRLGTGRSSTPPSALVTASTQAAAVHRVIGALRPRFARVVVGGHSIGSAMALIEAGLHRDVDGVLVTGFTHRMNLVTVVPVLAGMVPAALDPKFAGRAPDPGYLTTSAGTRYRSFHAPGPEVPGAIAADESTKDVFAVTEAVDTLALNTVVIPLSRRVDAPVLVVVGDDNHFCGRPLGSDCSSAEALRASEAPFFSAAARLETSVLPGYGHSINYAPNAPDFHRVVVAWTRGL</sequence>
<feature type="chain" id="PRO_5045810168" evidence="2">
    <location>
        <begin position="17"/>
        <end position="322"/>
    </location>
</feature>
<name>A0ABV9YDE8_9PSEU</name>
<proteinExistence type="predicted"/>
<reference evidence="5" key="1">
    <citation type="journal article" date="2019" name="Int. J. Syst. Evol. Microbiol.">
        <title>The Global Catalogue of Microorganisms (GCM) 10K type strain sequencing project: providing services to taxonomists for standard genome sequencing and annotation.</title>
        <authorList>
            <consortium name="The Broad Institute Genomics Platform"/>
            <consortium name="The Broad Institute Genome Sequencing Center for Infectious Disease"/>
            <person name="Wu L."/>
            <person name="Ma J."/>
        </authorList>
    </citation>
    <scope>NUCLEOTIDE SEQUENCE [LARGE SCALE GENOMIC DNA]</scope>
    <source>
        <strain evidence="5">KCTC 12848</strain>
    </source>
</reference>
<evidence type="ECO:0000313" key="5">
    <source>
        <dbReference type="Proteomes" id="UP001595833"/>
    </source>
</evidence>
<gene>
    <name evidence="4" type="ORF">ACFPFM_42275</name>
</gene>
<organism evidence="4 5">
    <name type="scientific">Saccharothrix xinjiangensis</name>
    <dbReference type="NCBI Taxonomy" id="204798"/>
    <lineage>
        <taxon>Bacteria</taxon>
        <taxon>Bacillati</taxon>
        <taxon>Actinomycetota</taxon>
        <taxon>Actinomycetes</taxon>
        <taxon>Pseudonocardiales</taxon>
        <taxon>Pseudonocardiaceae</taxon>
        <taxon>Saccharothrix</taxon>
    </lineage>
</organism>
<dbReference type="InterPro" id="IPR050266">
    <property type="entry name" value="AB_hydrolase_sf"/>
</dbReference>
<evidence type="ECO:0000313" key="4">
    <source>
        <dbReference type="EMBL" id="MFC5060379.1"/>
    </source>
</evidence>
<protein>
    <submittedName>
        <fullName evidence="4">Alpha/beta hydrolase</fullName>
    </submittedName>
</protein>
<evidence type="ECO:0000256" key="2">
    <source>
        <dbReference type="SAM" id="SignalP"/>
    </source>
</evidence>
<dbReference type="RefSeq" id="WP_344037349.1">
    <property type="nucleotide sequence ID" value="NZ_BAAAKE010000007.1"/>
</dbReference>
<comment type="caution">
    <text evidence="4">The sequence shown here is derived from an EMBL/GenBank/DDBJ whole genome shotgun (WGS) entry which is preliminary data.</text>
</comment>
<evidence type="ECO:0000256" key="1">
    <source>
        <dbReference type="ARBA" id="ARBA00022801"/>
    </source>
</evidence>
<feature type="signal peptide" evidence="2">
    <location>
        <begin position="1"/>
        <end position="16"/>
    </location>
</feature>
<dbReference type="SUPFAM" id="SSF53474">
    <property type="entry name" value="alpha/beta-Hydrolases"/>
    <property type="match status" value="1"/>
</dbReference>
<dbReference type="GO" id="GO:0016787">
    <property type="term" value="F:hydrolase activity"/>
    <property type="evidence" value="ECO:0007669"/>
    <property type="project" value="UniProtKB-KW"/>
</dbReference>
<dbReference type="InterPro" id="IPR029058">
    <property type="entry name" value="AB_hydrolase_fold"/>
</dbReference>
<dbReference type="Pfam" id="PF12697">
    <property type="entry name" value="Abhydrolase_6"/>
    <property type="match status" value="1"/>
</dbReference>
<dbReference type="InterPro" id="IPR000073">
    <property type="entry name" value="AB_hydrolase_1"/>
</dbReference>
<feature type="domain" description="AB hydrolase-1" evidence="3">
    <location>
        <begin position="52"/>
        <end position="306"/>
    </location>
</feature>
<dbReference type="EMBL" id="JBHSJB010000053">
    <property type="protein sequence ID" value="MFC5060379.1"/>
    <property type="molecule type" value="Genomic_DNA"/>
</dbReference>
<dbReference type="PANTHER" id="PTHR43798:SF31">
    <property type="entry name" value="AB HYDROLASE SUPERFAMILY PROTEIN YCLE"/>
    <property type="match status" value="1"/>
</dbReference>
<dbReference type="PANTHER" id="PTHR43798">
    <property type="entry name" value="MONOACYLGLYCEROL LIPASE"/>
    <property type="match status" value="1"/>
</dbReference>
<keyword evidence="5" id="KW-1185">Reference proteome</keyword>
<keyword evidence="1 4" id="KW-0378">Hydrolase</keyword>
<dbReference type="Gene3D" id="3.40.50.1820">
    <property type="entry name" value="alpha/beta hydrolase"/>
    <property type="match status" value="1"/>
</dbReference>
<dbReference type="Proteomes" id="UP001595833">
    <property type="component" value="Unassembled WGS sequence"/>
</dbReference>
<accession>A0ABV9YDE8</accession>
<evidence type="ECO:0000259" key="3">
    <source>
        <dbReference type="Pfam" id="PF12697"/>
    </source>
</evidence>
<keyword evidence="2" id="KW-0732">Signal</keyword>